<name>L7FK41_STRT8</name>
<dbReference type="Proteomes" id="UP000010931">
    <property type="component" value="Unassembled WGS sequence"/>
</dbReference>
<dbReference type="InterPro" id="IPR038070">
    <property type="entry name" value="Rv2632c-like_sf"/>
</dbReference>
<evidence type="ECO:0000313" key="2">
    <source>
        <dbReference type="Proteomes" id="UP000010931"/>
    </source>
</evidence>
<keyword evidence="2" id="KW-1185">Reference proteome</keyword>
<evidence type="ECO:0000313" key="1">
    <source>
        <dbReference type="EMBL" id="ELP71050.1"/>
    </source>
</evidence>
<dbReference type="EMBL" id="AEJB01000019">
    <property type="protein sequence ID" value="ELP71050.1"/>
    <property type="molecule type" value="Genomic_DNA"/>
</dbReference>
<evidence type="ECO:0008006" key="3">
    <source>
        <dbReference type="Google" id="ProtNLM"/>
    </source>
</evidence>
<comment type="caution">
    <text evidence="1">The sequence shown here is derived from an EMBL/GenBank/DDBJ whole genome shotgun (WGS) entry which is preliminary data.</text>
</comment>
<organism evidence="1 2">
    <name type="scientific">Streptomyces turgidiscabies (strain Car8)</name>
    <dbReference type="NCBI Taxonomy" id="698760"/>
    <lineage>
        <taxon>Bacteria</taxon>
        <taxon>Bacillati</taxon>
        <taxon>Actinomycetota</taxon>
        <taxon>Actinomycetes</taxon>
        <taxon>Kitasatosporales</taxon>
        <taxon>Streptomycetaceae</taxon>
        <taxon>Streptomyces</taxon>
    </lineage>
</organism>
<dbReference type="Gene3D" id="3.30.160.240">
    <property type="entry name" value="Rv1738"/>
    <property type="match status" value="1"/>
</dbReference>
<dbReference type="PATRIC" id="fig|698760.3.peg.298"/>
<dbReference type="SUPFAM" id="SSF143212">
    <property type="entry name" value="Rv2632c-like"/>
    <property type="match status" value="1"/>
</dbReference>
<accession>L7FK41</accession>
<gene>
    <name evidence="1" type="ORF">STRTUCAR8_06567</name>
</gene>
<dbReference type="AlphaFoldDB" id="L7FK41"/>
<reference evidence="1 2" key="1">
    <citation type="journal article" date="2011" name="Plasmid">
        <title>Streptomyces turgidiscabies Car8 contains a modular pathogenicity island that shares virulence genes with other actinobacterial plant pathogens.</title>
        <authorList>
            <person name="Huguet-Tapia J.C."/>
            <person name="Badger J.H."/>
            <person name="Loria R."/>
            <person name="Pettis G.S."/>
        </authorList>
    </citation>
    <scope>NUCLEOTIDE SEQUENCE [LARGE SCALE GENOMIC DNA]</scope>
    <source>
        <strain evidence="1 2">Car8</strain>
    </source>
</reference>
<protein>
    <recommendedName>
        <fullName evidence="3">DUF1876 domain-containing protein</fullName>
    </recommendedName>
</protein>
<dbReference type="STRING" id="85558.T45_02432"/>
<dbReference type="Pfam" id="PF08962">
    <property type="entry name" value="Rv2632c-like"/>
    <property type="match status" value="1"/>
</dbReference>
<dbReference type="InterPro" id="IPR015057">
    <property type="entry name" value="Rv2632c-like"/>
</dbReference>
<proteinExistence type="predicted"/>
<sequence length="111" mass="12194">MRAGADRSTLEAAVPEVIVMTHTAVGWHVELEFEEDEQRTRAAALVRLADGSEVRANGYASRHRSDENQPRIGEEIAGARALNELAMKLLTKAHDEIDEASGRTSRSLGLR</sequence>